<protein>
    <submittedName>
        <fullName evidence="1">Autotransporter domain-containing protein</fullName>
    </submittedName>
</protein>
<accession>A0A7K3W7U4</accession>
<feature type="non-terminal residue" evidence="1">
    <location>
        <position position="1"/>
    </location>
</feature>
<proteinExistence type="predicted"/>
<comment type="caution">
    <text evidence="1">The sequence shown here is derived from an EMBL/GenBank/DDBJ whole genome shotgun (WGS) entry which is preliminary data.</text>
</comment>
<feature type="non-terminal residue" evidence="1">
    <location>
        <position position="167"/>
    </location>
</feature>
<sequence>TYMMGSAIYLDPLDKGYHTVNIENGSALHGSIVSAGAGEQNITLSNSTMDKGGIYAGSDQSNTRITLTGATVDASQSEIAQNMGDLAEKLSEYKPFSDINLDGVGDLAIAMYGTQAVSLALNNSTVTGDIGVINEKGSTSLTFTNKSVVNGNITLNGSSANSVLVDN</sequence>
<organism evidence="1 2">
    <name type="scientific">Geodermatophilus sabuli</name>
    <dbReference type="NCBI Taxonomy" id="1564158"/>
    <lineage>
        <taxon>Bacteria</taxon>
        <taxon>Bacillati</taxon>
        <taxon>Actinomycetota</taxon>
        <taxon>Actinomycetes</taxon>
        <taxon>Geodermatophilales</taxon>
        <taxon>Geodermatophilaceae</taxon>
        <taxon>Geodermatophilus</taxon>
    </lineage>
</organism>
<reference evidence="1 2" key="1">
    <citation type="submission" date="2020-02" db="EMBL/GenBank/DDBJ databases">
        <title>Geodermatophilus sabuli CPCC 205279 I12A-02694.</title>
        <authorList>
            <person name="Jiang Z."/>
        </authorList>
    </citation>
    <scope>NUCLEOTIDE SEQUENCE [LARGE SCALE GENOMIC DNA]</scope>
    <source>
        <strain evidence="1 2">I12A-02694</strain>
    </source>
</reference>
<dbReference type="Proteomes" id="UP000470246">
    <property type="component" value="Unassembled WGS sequence"/>
</dbReference>
<evidence type="ECO:0000313" key="1">
    <source>
        <dbReference type="EMBL" id="NEK60780.1"/>
    </source>
</evidence>
<keyword evidence="2" id="KW-1185">Reference proteome</keyword>
<evidence type="ECO:0000313" key="2">
    <source>
        <dbReference type="Proteomes" id="UP000470246"/>
    </source>
</evidence>
<dbReference type="AlphaFoldDB" id="A0A7K3W7U4"/>
<name>A0A7K3W7U4_9ACTN</name>
<dbReference type="EMBL" id="JAAGWF010000119">
    <property type="protein sequence ID" value="NEK60780.1"/>
    <property type="molecule type" value="Genomic_DNA"/>
</dbReference>
<gene>
    <name evidence="1" type="ORF">GCU56_23300</name>
</gene>